<dbReference type="Gene3D" id="3.90.780.10">
    <property type="entry name" value="5'-Nucleotidase, C-terminal domain"/>
    <property type="match status" value="1"/>
</dbReference>
<dbReference type="Proteomes" id="UP000234206">
    <property type="component" value="Unassembled WGS sequence"/>
</dbReference>
<dbReference type="InterPro" id="IPR008334">
    <property type="entry name" value="5'-Nucleotdase_C"/>
</dbReference>
<dbReference type="Gene3D" id="3.60.21.10">
    <property type="match status" value="1"/>
</dbReference>
<dbReference type="PANTHER" id="PTHR11575">
    <property type="entry name" value="5'-NUCLEOTIDASE-RELATED"/>
    <property type="match status" value="1"/>
</dbReference>
<keyword evidence="3" id="KW-0812">Transmembrane</keyword>
<reference evidence="6 7" key="1">
    <citation type="submission" date="2017-12" db="EMBL/GenBank/DDBJ databases">
        <title>Phylogenetic diversity of female urinary microbiome.</title>
        <authorList>
            <person name="Thomas-White K."/>
            <person name="Wolfe A.J."/>
        </authorList>
    </citation>
    <scope>NUCLEOTIDE SEQUENCE [LARGE SCALE GENOMIC DNA]</scope>
    <source>
        <strain evidence="6 7">UMB1298</strain>
    </source>
</reference>
<keyword evidence="3" id="KW-1133">Transmembrane helix</keyword>
<dbReference type="SUPFAM" id="SSF55816">
    <property type="entry name" value="5'-nucleotidase (syn. UDP-sugar hydrolase), C-terminal domain"/>
    <property type="match status" value="1"/>
</dbReference>
<protein>
    <submittedName>
        <fullName evidence="6">Bifunctional metallophosphatase/5'-nucleotidase</fullName>
    </submittedName>
</protein>
<proteinExistence type="inferred from homology"/>
<name>A0A2I1P8K1_9MICO</name>
<evidence type="ECO:0000259" key="5">
    <source>
        <dbReference type="Pfam" id="PF02872"/>
    </source>
</evidence>
<evidence type="ECO:0000313" key="6">
    <source>
        <dbReference type="EMBL" id="PKZ40956.1"/>
    </source>
</evidence>
<dbReference type="GO" id="GO:0008253">
    <property type="term" value="F:5'-nucleotidase activity"/>
    <property type="evidence" value="ECO:0007669"/>
    <property type="project" value="TreeGrafter"/>
</dbReference>
<accession>A0A2I1P8K1</accession>
<keyword evidence="2" id="KW-0547">Nucleotide-binding</keyword>
<keyword evidence="7" id="KW-1185">Reference proteome</keyword>
<feature type="transmembrane region" description="Helical" evidence="3">
    <location>
        <begin position="573"/>
        <end position="593"/>
    </location>
</feature>
<dbReference type="GO" id="GO:0009166">
    <property type="term" value="P:nucleotide catabolic process"/>
    <property type="evidence" value="ECO:0007669"/>
    <property type="project" value="InterPro"/>
</dbReference>
<evidence type="ECO:0000256" key="2">
    <source>
        <dbReference type="RuleBase" id="RU362119"/>
    </source>
</evidence>
<dbReference type="PANTHER" id="PTHR11575:SF24">
    <property type="entry name" value="5'-NUCLEOTIDASE"/>
    <property type="match status" value="1"/>
</dbReference>
<feature type="domain" description="Calcineurin-like phosphoesterase" evidence="4">
    <location>
        <begin position="37"/>
        <end position="276"/>
    </location>
</feature>
<comment type="caution">
    <text evidence="6">The sequence shown here is derived from an EMBL/GenBank/DDBJ whole genome shotgun (WGS) entry which is preliminary data.</text>
</comment>
<feature type="signal peptide" evidence="2">
    <location>
        <begin position="1"/>
        <end position="21"/>
    </location>
</feature>
<dbReference type="InterPro" id="IPR036907">
    <property type="entry name" value="5'-Nucleotdase_C_sf"/>
</dbReference>
<dbReference type="EMBL" id="PKIZ01000022">
    <property type="protein sequence ID" value="PKZ40956.1"/>
    <property type="molecule type" value="Genomic_DNA"/>
</dbReference>
<dbReference type="GO" id="GO:0030288">
    <property type="term" value="C:outer membrane-bounded periplasmic space"/>
    <property type="evidence" value="ECO:0007669"/>
    <property type="project" value="TreeGrafter"/>
</dbReference>
<dbReference type="InterPro" id="IPR004843">
    <property type="entry name" value="Calcineurin-like_PHP"/>
</dbReference>
<dbReference type="InterPro" id="IPR006179">
    <property type="entry name" value="5_nucleotidase/apyrase"/>
</dbReference>
<evidence type="ECO:0000259" key="4">
    <source>
        <dbReference type="Pfam" id="PF00149"/>
    </source>
</evidence>
<dbReference type="Pfam" id="PF00149">
    <property type="entry name" value="Metallophos"/>
    <property type="match status" value="1"/>
</dbReference>
<comment type="similarity">
    <text evidence="2">Belongs to the 5'-nucleotidase family.</text>
</comment>
<keyword evidence="2" id="KW-0378">Hydrolase</keyword>
<keyword evidence="1 2" id="KW-0732">Signal</keyword>
<dbReference type="RefSeq" id="WP_101850027.1">
    <property type="nucleotide sequence ID" value="NZ_JBHLVH010000017.1"/>
</dbReference>
<evidence type="ECO:0000256" key="1">
    <source>
        <dbReference type="ARBA" id="ARBA00022729"/>
    </source>
</evidence>
<evidence type="ECO:0000256" key="3">
    <source>
        <dbReference type="SAM" id="Phobius"/>
    </source>
</evidence>
<sequence length="598" mass="62950">MFRRTAPLGLSAALLVALAPAAQTAPAPTSGEVELQILSFNDFHGNIEAPEDPSKAGGAANMAAHLDRLREGQEHTATVVGGDSIGASPFLSAAFRDEPTIDVLSQMDLTAVAVGNHEFDQGTTELLRMQKGGCKDDGDGEGGRNSCPLPDQPFAGAQFPFLAANVLWKDSGESMLPSYVIEEYDGVKVAYVGLGLDTTPDIVSAEGIKDVDFVDSAQRANELVPELKKQGVEAMVAVIHEGGESQDGKNVSGDVMDFNAQLDPEYDAIVSGHTHQTYVTTVDGRLITQSGNYGQLLTDVRMKLDPRTKDVVPGSAKATQVEVSQDVTPDAEVAEIVERYKAVVGTIADEVLGTVTAQVSHDRYAFGVSSLGRMIADAQLADESVVTGGKEPVVAFMNPGGIRVPELDQAGADGRTDGKVTMEEAFSAQPFNNYLVSMDLTGRQIHDILTEQWSGENAGQPKVLQTSAGFTYGVDDAETPQLVEGTVMIDGERVPNDDSRTYRVVTNNFLAGGGDGFPTFAEGRDVYFGGLDIDAFRAYLKQNSPYTPEDPDVPEVGAQGPIVDTGAQGRSTAPAAVGGAVAALLAGAGLVVAGRRRA</sequence>
<dbReference type="GO" id="GO:0000166">
    <property type="term" value="F:nucleotide binding"/>
    <property type="evidence" value="ECO:0007669"/>
    <property type="project" value="UniProtKB-KW"/>
</dbReference>
<dbReference type="InterPro" id="IPR029052">
    <property type="entry name" value="Metallo-depent_PP-like"/>
</dbReference>
<dbReference type="OrthoDB" id="1016457at2"/>
<organism evidence="6 7">
    <name type="scientific">Kytococcus schroeteri</name>
    <dbReference type="NCBI Taxonomy" id="138300"/>
    <lineage>
        <taxon>Bacteria</taxon>
        <taxon>Bacillati</taxon>
        <taxon>Actinomycetota</taxon>
        <taxon>Actinomycetes</taxon>
        <taxon>Micrococcales</taxon>
        <taxon>Kytococcaceae</taxon>
        <taxon>Kytococcus</taxon>
    </lineage>
</organism>
<feature type="chain" id="PRO_5039757014" evidence="2">
    <location>
        <begin position="22"/>
        <end position="598"/>
    </location>
</feature>
<dbReference type="PRINTS" id="PR01607">
    <property type="entry name" value="APYRASEFAMLY"/>
</dbReference>
<dbReference type="GO" id="GO:0008768">
    <property type="term" value="F:UDP-sugar diphosphatase activity"/>
    <property type="evidence" value="ECO:0007669"/>
    <property type="project" value="TreeGrafter"/>
</dbReference>
<dbReference type="SUPFAM" id="SSF56300">
    <property type="entry name" value="Metallo-dependent phosphatases"/>
    <property type="match status" value="1"/>
</dbReference>
<evidence type="ECO:0000313" key="7">
    <source>
        <dbReference type="Proteomes" id="UP000234206"/>
    </source>
</evidence>
<dbReference type="Pfam" id="PF02872">
    <property type="entry name" value="5_nucleotid_C"/>
    <property type="match status" value="1"/>
</dbReference>
<keyword evidence="3" id="KW-0472">Membrane</keyword>
<gene>
    <name evidence="6" type="ORF">CYJ76_10180</name>
</gene>
<dbReference type="AlphaFoldDB" id="A0A2I1P8K1"/>
<feature type="domain" description="5'-Nucleotidase C-terminal" evidence="5">
    <location>
        <begin position="352"/>
        <end position="522"/>
    </location>
</feature>